<evidence type="ECO:0000313" key="2">
    <source>
        <dbReference type="EMBL" id="GIF74577.1"/>
    </source>
</evidence>
<reference evidence="2 3" key="1">
    <citation type="submission" date="2021-01" db="EMBL/GenBank/DDBJ databases">
        <title>Whole genome shotgun sequence of Asanoa siamensis NBRC 107932.</title>
        <authorList>
            <person name="Komaki H."/>
            <person name="Tamura T."/>
        </authorList>
    </citation>
    <scope>NUCLEOTIDE SEQUENCE [LARGE SCALE GENOMIC DNA]</scope>
    <source>
        <strain evidence="2 3">NBRC 107932</strain>
    </source>
</reference>
<dbReference type="EMBL" id="BONE01000032">
    <property type="protein sequence ID" value="GIF74577.1"/>
    <property type="molecule type" value="Genomic_DNA"/>
</dbReference>
<organism evidence="2 3">
    <name type="scientific">Asanoa siamensis</name>
    <dbReference type="NCBI Taxonomy" id="926357"/>
    <lineage>
        <taxon>Bacteria</taxon>
        <taxon>Bacillati</taxon>
        <taxon>Actinomycetota</taxon>
        <taxon>Actinomycetes</taxon>
        <taxon>Micromonosporales</taxon>
        <taxon>Micromonosporaceae</taxon>
        <taxon>Asanoa</taxon>
    </lineage>
</organism>
<evidence type="ECO:0000313" key="3">
    <source>
        <dbReference type="Proteomes" id="UP000604117"/>
    </source>
</evidence>
<proteinExistence type="predicted"/>
<name>A0ABQ4CTI0_9ACTN</name>
<evidence type="ECO:0000256" key="1">
    <source>
        <dbReference type="SAM" id="SignalP"/>
    </source>
</evidence>
<comment type="caution">
    <text evidence="2">The sequence shown here is derived from an EMBL/GenBank/DDBJ whole genome shotgun (WGS) entry which is preliminary data.</text>
</comment>
<feature type="signal peptide" evidence="1">
    <location>
        <begin position="1"/>
        <end position="24"/>
    </location>
</feature>
<dbReference type="InterPro" id="IPR029046">
    <property type="entry name" value="LolA/LolB/LppX"/>
</dbReference>
<dbReference type="PROSITE" id="PS51257">
    <property type="entry name" value="PROKAR_LIPOPROTEIN"/>
    <property type="match status" value="1"/>
</dbReference>
<evidence type="ECO:0008006" key="4">
    <source>
        <dbReference type="Google" id="ProtNLM"/>
    </source>
</evidence>
<sequence length="251" mass="25686">MWIRRCVTGLGLAVVLAMTGCGDAAAPVVGAPATTSAAAPADPRAELAAAVRKLDGTTMKISQKSPGTTSTGALDAGRRLGDMRMQVSAAGRSVEMEVRAVGSDAYVRAEGLPGSEGRKWLKLDGSRLAGTPLDVFPADDPSGANRLVNALSDISKDGPGRFSGTIDLTKTSPNKTVAAMGDKVRALPFTATVDDEGRLSSTEIDMTSVDASLGKTTTTYSDFGTAVNVKAPPAAETVPASDELIKLMTGS</sequence>
<dbReference type="RefSeq" id="WP_203715225.1">
    <property type="nucleotide sequence ID" value="NZ_BONE01000032.1"/>
</dbReference>
<dbReference type="Gene3D" id="2.50.20.20">
    <property type="match status" value="1"/>
</dbReference>
<keyword evidence="3" id="KW-1185">Reference proteome</keyword>
<dbReference type="Proteomes" id="UP000604117">
    <property type="component" value="Unassembled WGS sequence"/>
</dbReference>
<protein>
    <recommendedName>
        <fullName evidence="4">Lipoprotein LprG</fullName>
    </recommendedName>
</protein>
<gene>
    <name evidence="2" type="ORF">Asi02nite_40950</name>
</gene>
<accession>A0ABQ4CTI0</accession>
<feature type="chain" id="PRO_5045434431" description="Lipoprotein LprG" evidence="1">
    <location>
        <begin position="25"/>
        <end position="251"/>
    </location>
</feature>
<dbReference type="SUPFAM" id="SSF89392">
    <property type="entry name" value="Prokaryotic lipoproteins and lipoprotein localization factors"/>
    <property type="match status" value="1"/>
</dbReference>
<keyword evidence="1" id="KW-0732">Signal</keyword>